<evidence type="ECO:0008006" key="4">
    <source>
        <dbReference type="Google" id="ProtNLM"/>
    </source>
</evidence>
<evidence type="ECO:0000313" key="2">
    <source>
        <dbReference type="EMBL" id="GLC32420.1"/>
    </source>
</evidence>
<evidence type="ECO:0000313" key="3">
    <source>
        <dbReference type="Proteomes" id="UP001208567"/>
    </source>
</evidence>
<keyword evidence="1" id="KW-0812">Transmembrane</keyword>
<accession>A0ABQ5NB43</accession>
<keyword evidence="1" id="KW-0472">Membrane</keyword>
<organism evidence="2 3">
    <name type="scientific">Clostridium omnivorum</name>
    <dbReference type="NCBI Taxonomy" id="1604902"/>
    <lineage>
        <taxon>Bacteria</taxon>
        <taxon>Bacillati</taxon>
        <taxon>Bacillota</taxon>
        <taxon>Clostridia</taxon>
        <taxon>Eubacteriales</taxon>
        <taxon>Clostridiaceae</taxon>
        <taxon>Clostridium</taxon>
    </lineage>
</organism>
<keyword evidence="3" id="KW-1185">Reference proteome</keyword>
<feature type="transmembrane region" description="Helical" evidence="1">
    <location>
        <begin position="6"/>
        <end position="27"/>
    </location>
</feature>
<comment type="caution">
    <text evidence="2">The sequence shown here is derived from an EMBL/GenBank/DDBJ whole genome shotgun (WGS) entry which is preliminary data.</text>
</comment>
<gene>
    <name evidence="2" type="ORF">bsdE14_38300</name>
</gene>
<reference evidence="2 3" key="1">
    <citation type="journal article" date="2024" name="Int. J. Syst. Evol. Microbiol.">
        <title>Clostridium omnivorum sp. nov., isolated from anoxic soil under the treatment of reductive soil disinfestation.</title>
        <authorList>
            <person name="Ueki A."/>
            <person name="Tonouchi A."/>
            <person name="Kaku N."/>
            <person name="Honma S."/>
            <person name="Ueki K."/>
        </authorList>
    </citation>
    <scope>NUCLEOTIDE SEQUENCE [LARGE SCALE GENOMIC DNA]</scope>
    <source>
        <strain evidence="2 3">E14</strain>
    </source>
</reference>
<dbReference type="RefSeq" id="WP_264851723.1">
    <property type="nucleotide sequence ID" value="NZ_BRXR01000001.1"/>
</dbReference>
<evidence type="ECO:0000256" key="1">
    <source>
        <dbReference type="SAM" id="Phobius"/>
    </source>
</evidence>
<protein>
    <recommendedName>
        <fullName evidence="4">Type II secretion system protein M</fullName>
    </recommendedName>
</protein>
<proteinExistence type="predicted"/>
<sequence length="145" mass="16448">MKKGLVSYFILGLMIIILIGLNCYSYIGYKKVQKQNMNNITSNILEQTKLEKAENIKGSFGYSDILNFSSSNEGMKISNIEKYAGETQRTKVNFRYEGNNMSFEGILDKLQKQENLISVSNIKITHNKDSDSILVSVNATFIKNK</sequence>
<dbReference type="EMBL" id="BRXR01000001">
    <property type="protein sequence ID" value="GLC32420.1"/>
    <property type="molecule type" value="Genomic_DNA"/>
</dbReference>
<dbReference type="Proteomes" id="UP001208567">
    <property type="component" value="Unassembled WGS sequence"/>
</dbReference>
<name>A0ABQ5NB43_9CLOT</name>
<keyword evidence="1" id="KW-1133">Transmembrane helix</keyword>